<accession>A0AAD9U0P9</accession>
<organism evidence="2 3">
    <name type="scientific">Dipteronia dyeriana</name>
    <dbReference type="NCBI Taxonomy" id="168575"/>
    <lineage>
        <taxon>Eukaryota</taxon>
        <taxon>Viridiplantae</taxon>
        <taxon>Streptophyta</taxon>
        <taxon>Embryophyta</taxon>
        <taxon>Tracheophyta</taxon>
        <taxon>Spermatophyta</taxon>
        <taxon>Magnoliopsida</taxon>
        <taxon>eudicotyledons</taxon>
        <taxon>Gunneridae</taxon>
        <taxon>Pentapetalae</taxon>
        <taxon>rosids</taxon>
        <taxon>malvids</taxon>
        <taxon>Sapindales</taxon>
        <taxon>Sapindaceae</taxon>
        <taxon>Hippocastanoideae</taxon>
        <taxon>Acereae</taxon>
        <taxon>Dipteronia</taxon>
    </lineage>
</organism>
<dbReference type="EMBL" id="JANJYI010000006">
    <property type="protein sequence ID" value="KAK2645759.1"/>
    <property type="molecule type" value="Genomic_DNA"/>
</dbReference>
<dbReference type="PANTHER" id="PTHR31973">
    <property type="entry name" value="POLYPROTEIN, PUTATIVE-RELATED"/>
    <property type="match status" value="1"/>
</dbReference>
<feature type="compositionally biased region" description="Gly residues" evidence="1">
    <location>
        <begin position="56"/>
        <end position="100"/>
    </location>
</feature>
<dbReference type="Proteomes" id="UP001280121">
    <property type="component" value="Unassembled WGS sequence"/>
</dbReference>
<evidence type="ECO:0000313" key="3">
    <source>
        <dbReference type="Proteomes" id="UP001280121"/>
    </source>
</evidence>
<sequence>MSVQLTGSLNVPAEEHSVWVQLPWCTDIVEVFTDRDLLYVFREFTARGDGVGLGGDSWDGEGLGADNGGGDNWDGEGLGGDNGDGVGLGGDNGDGVGLGGDNEVRDGESLGGDNWDGVGLGGDDGDGGKDEDGVGLDGDDKDSVFGSMFENVVVNGDITKECVDLFEGMSPGPKAIVNFPHIVLSFEAQRHLCFMPDRQKGLIKALAKHFPTASKRFFASYIYANLRRSYCDDSFKKLFWRANRSTNIYDFNTTLKDIGEIKVGVKEWLAEIKPYLWSGVCLLQIH</sequence>
<keyword evidence="3" id="KW-1185">Reference proteome</keyword>
<protein>
    <recommendedName>
        <fullName evidence="4">Transposase</fullName>
    </recommendedName>
</protein>
<evidence type="ECO:0000313" key="2">
    <source>
        <dbReference type="EMBL" id="KAK2645759.1"/>
    </source>
</evidence>
<evidence type="ECO:0000256" key="1">
    <source>
        <dbReference type="SAM" id="MobiDB-lite"/>
    </source>
</evidence>
<proteinExistence type="predicted"/>
<feature type="region of interest" description="Disordered" evidence="1">
    <location>
        <begin position="56"/>
        <end position="132"/>
    </location>
</feature>
<dbReference type="PANTHER" id="PTHR31973:SF187">
    <property type="entry name" value="MUTATOR TRANSPOSASE MUDRA PROTEIN"/>
    <property type="match status" value="1"/>
</dbReference>
<evidence type="ECO:0008006" key="4">
    <source>
        <dbReference type="Google" id="ProtNLM"/>
    </source>
</evidence>
<name>A0AAD9U0P9_9ROSI</name>
<comment type="caution">
    <text evidence="2">The sequence shown here is derived from an EMBL/GenBank/DDBJ whole genome shotgun (WGS) entry which is preliminary data.</text>
</comment>
<dbReference type="AlphaFoldDB" id="A0AAD9U0P9"/>
<gene>
    <name evidence="2" type="ORF">Ddye_020954</name>
</gene>
<reference evidence="2" key="1">
    <citation type="journal article" date="2023" name="Plant J.">
        <title>Genome sequences and population genomics provide insights into the demographic history, inbreeding, and mutation load of two 'living fossil' tree species of Dipteronia.</title>
        <authorList>
            <person name="Feng Y."/>
            <person name="Comes H.P."/>
            <person name="Chen J."/>
            <person name="Zhu S."/>
            <person name="Lu R."/>
            <person name="Zhang X."/>
            <person name="Li P."/>
            <person name="Qiu J."/>
            <person name="Olsen K.M."/>
            <person name="Qiu Y."/>
        </authorList>
    </citation>
    <scope>NUCLEOTIDE SEQUENCE</scope>
    <source>
        <strain evidence="2">KIB01</strain>
    </source>
</reference>